<evidence type="ECO:0000313" key="2">
    <source>
        <dbReference type="EMBL" id="ABF70048.1"/>
    </source>
</evidence>
<protein>
    <submittedName>
        <fullName evidence="2">Uncharacterized protein</fullName>
    </submittedName>
</protein>
<feature type="region of interest" description="Disordered" evidence="1">
    <location>
        <begin position="1"/>
        <end position="27"/>
    </location>
</feature>
<sequence>METINRRIQHEIPDTVGSKIDGSSDEKSQIRKIPAQTQIFHSLGGMRMNDGQEEICGASRLNLAPFFPGDKNGKADQRSSAVDIETSSERVLSDTFFSGSLSQLESKCMKRTWEFSAEGKKMVTEGVEEGDSCDELDRCSVQGLNERVEHVQERKSEEKNGVVVTETLLGGKKGMKKQAYVLFTGNSHFLMHAILAQNSFNEVTRVEQREQARDKDGWMPWKSGSDEDESFVSSIRDEFFVKSKGKIDKTGTNRTKRDIFPNTTSIWLYIQE</sequence>
<dbReference type="EMBL" id="AC186751">
    <property type="protein sequence ID" value="ABF70048.1"/>
    <property type="molecule type" value="Genomic_DNA"/>
</dbReference>
<proteinExistence type="predicted"/>
<organism evidence="2">
    <name type="scientific">Musa acuminata</name>
    <name type="common">Banana</name>
    <name type="synonym">Musa cavendishii</name>
    <dbReference type="NCBI Taxonomy" id="4641"/>
    <lineage>
        <taxon>Eukaryota</taxon>
        <taxon>Viridiplantae</taxon>
        <taxon>Streptophyta</taxon>
        <taxon>Embryophyta</taxon>
        <taxon>Tracheophyta</taxon>
        <taxon>Spermatophyta</taxon>
        <taxon>Magnoliopsida</taxon>
        <taxon>Liliopsida</taxon>
        <taxon>Zingiberales</taxon>
        <taxon>Musaceae</taxon>
        <taxon>Musa</taxon>
    </lineage>
</organism>
<accession>Q1EPA9</accession>
<reference evidence="2" key="1">
    <citation type="submission" date="2006-05" db="EMBL/GenBank/DDBJ databases">
        <authorList>
            <person name="Town C.D."/>
            <person name="Ronning C.M."/>
            <person name="Cheung F."/>
            <person name="Haas B.J."/>
            <person name="Althoff R."/>
            <person name="Arbogast T."/>
            <person name="Hine E."/>
            <person name="Piffanelli P."/>
            <person name="Tallon L.J."/>
        </authorList>
    </citation>
    <scope>NUCLEOTIDE SEQUENCE</scope>
</reference>
<feature type="compositionally biased region" description="Basic and acidic residues" evidence="1">
    <location>
        <begin position="1"/>
        <end position="13"/>
    </location>
</feature>
<gene>
    <name evidence="2" type="ORF">MA4_54N07.22</name>
</gene>
<evidence type="ECO:0000256" key="1">
    <source>
        <dbReference type="SAM" id="MobiDB-lite"/>
    </source>
</evidence>
<name>Q1EPA9_MUSAC</name>
<dbReference type="AlphaFoldDB" id="Q1EPA9"/>